<evidence type="ECO:0000313" key="2">
    <source>
        <dbReference type="Proteomes" id="UP000298213"/>
    </source>
</evidence>
<organism evidence="1 2">
    <name type="scientific">Sphingomonas parva</name>
    <dbReference type="NCBI Taxonomy" id="2555898"/>
    <lineage>
        <taxon>Bacteria</taxon>
        <taxon>Pseudomonadati</taxon>
        <taxon>Pseudomonadota</taxon>
        <taxon>Alphaproteobacteria</taxon>
        <taxon>Sphingomonadales</taxon>
        <taxon>Sphingomonadaceae</taxon>
        <taxon>Sphingomonas</taxon>
    </lineage>
</organism>
<keyword evidence="2" id="KW-1185">Reference proteome</keyword>
<dbReference type="Proteomes" id="UP000298213">
    <property type="component" value="Unassembled WGS sequence"/>
</dbReference>
<sequence>MGGEAESGRVMQPSGWARREPVLIHCLRDAVLPTRAELDRLGARIWEEVHGGRAGAWTEVPRSSAAYLRAMRLAAAALGGSERRDAGR</sequence>
<comment type="caution">
    <text evidence="1">The sequence shown here is derived from an EMBL/GenBank/DDBJ whole genome shotgun (WGS) entry which is preliminary data.</text>
</comment>
<dbReference type="AlphaFoldDB" id="A0A4Y8ZRN8"/>
<accession>A0A4Y8ZRN8</accession>
<dbReference type="EMBL" id="SPDV01000025">
    <property type="protein sequence ID" value="TFI57795.1"/>
    <property type="molecule type" value="Genomic_DNA"/>
</dbReference>
<name>A0A4Y8ZRN8_9SPHN</name>
<proteinExistence type="predicted"/>
<dbReference type="RefSeq" id="WP_135087564.1">
    <property type="nucleotide sequence ID" value="NZ_SPDV01000025.1"/>
</dbReference>
<reference evidence="1 2" key="1">
    <citation type="submission" date="2019-03" db="EMBL/GenBank/DDBJ databases">
        <title>Genome sequence of Sphingomonas sp. 17J27-24.</title>
        <authorList>
            <person name="Kim M."/>
            <person name="Maeng S."/>
            <person name="Sathiyaraj S."/>
        </authorList>
    </citation>
    <scope>NUCLEOTIDE SEQUENCE [LARGE SCALE GENOMIC DNA]</scope>
    <source>
        <strain evidence="1 2">17J27-24</strain>
    </source>
</reference>
<protein>
    <submittedName>
        <fullName evidence="1">Uncharacterized protein</fullName>
    </submittedName>
</protein>
<evidence type="ECO:0000313" key="1">
    <source>
        <dbReference type="EMBL" id="TFI57795.1"/>
    </source>
</evidence>
<gene>
    <name evidence="1" type="ORF">E2493_13290</name>
</gene>